<protein>
    <submittedName>
        <fullName evidence="3">Leucine Rich repeats (2 copies)</fullName>
    </submittedName>
</protein>
<dbReference type="InterPro" id="IPR001611">
    <property type="entry name" value="Leu-rich_rpt"/>
</dbReference>
<evidence type="ECO:0000256" key="1">
    <source>
        <dbReference type="ARBA" id="ARBA00022614"/>
    </source>
</evidence>
<proteinExistence type="predicted"/>
<dbReference type="Gene3D" id="3.80.10.10">
    <property type="entry name" value="Ribonuclease Inhibitor"/>
    <property type="match status" value="1"/>
</dbReference>
<dbReference type="AlphaFoldDB" id="A0A6N2S6C5"/>
<sequence>MKKQNFVFISILIISLSLLLGARVWYDSKCAKFQDENMELQTLYLLDTRRGRVLKKELAQIESFYVTKTEGRFTSLEDLKMFPNLSRLNLTSEAGYMTDEEAAEFQKYRGKSPEMLSKTLPKLSKLKELDLTRFDYFENLDFLSRCTQIEYLDITDNTIQDIQGLQNMSSLRFLNLGYNPFTDISPLQELPHLEVINLYQVPVDNLEVLLQIPSLKIVIYEPGNQKEEAVLQELENKGVTVYREYTKEMFLLVKQLKEETKTNAQTEK</sequence>
<dbReference type="PROSITE" id="PS51450">
    <property type="entry name" value="LRR"/>
    <property type="match status" value="2"/>
</dbReference>
<keyword evidence="1" id="KW-0433">Leucine-rich repeat</keyword>
<evidence type="ECO:0000256" key="2">
    <source>
        <dbReference type="ARBA" id="ARBA00022737"/>
    </source>
</evidence>
<dbReference type="InterPro" id="IPR032675">
    <property type="entry name" value="LRR_dom_sf"/>
</dbReference>
<dbReference type="Pfam" id="PF12799">
    <property type="entry name" value="LRR_4"/>
    <property type="match status" value="1"/>
</dbReference>
<name>A0A6N2S6C5_9FIRM</name>
<organism evidence="3">
    <name type="scientific">Blautia glucerasea</name>
    <dbReference type="NCBI Taxonomy" id="536633"/>
    <lineage>
        <taxon>Bacteria</taxon>
        <taxon>Bacillati</taxon>
        <taxon>Bacillota</taxon>
        <taxon>Clostridia</taxon>
        <taxon>Lachnospirales</taxon>
        <taxon>Lachnospiraceae</taxon>
        <taxon>Blautia</taxon>
    </lineage>
</organism>
<dbReference type="PANTHER" id="PTHR46652:SF3">
    <property type="entry name" value="LEUCINE-RICH REPEAT-CONTAINING PROTEIN 9"/>
    <property type="match status" value="1"/>
</dbReference>
<dbReference type="PANTHER" id="PTHR46652">
    <property type="entry name" value="LEUCINE-RICH REPEAT AND IQ DOMAIN-CONTAINING PROTEIN 1-RELATED"/>
    <property type="match status" value="1"/>
</dbReference>
<dbReference type="InterPro" id="IPR025875">
    <property type="entry name" value="Leu-rich_rpt_4"/>
</dbReference>
<dbReference type="InterPro" id="IPR050836">
    <property type="entry name" value="SDS22/Internalin_LRR"/>
</dbReference>
<dbReference type="RefSeq" id="WP_156353329.1">
    <property type="nucleotide sequence ID" value="NZ_CACRST010000010.1"/>
</dbReference>
<reference evidence="3" key="1">
    <citation type="submission" date="2019-11" db="EMBL/GenBank/DDBJ databases">
        <authorList>
            <person name="Feng L."/>
        </authorList>
    </citation>
    <scope>NUCLEOTIDE SEQUENCE</scope>
    <source>
        <strain evidence="3">BgluceraseaLFYP119</strain>
    </source>
</reference>
<dbReference type="EMBL" id="CACRST010000010">
    <property type="protein sequence ID" value="VYS88449.1"/>
    <property type="molecule type" value="Genomic_DNA"/>
</dbReference>
<keyword evidence="2" id="KW-0677">Repeat</keyword>
<accession>A0A6N2S6C5</accession>
<gene>
    <name evidence="3" type="ORF">BGLFYP119_00970</name>
</gene>
<dbReference type="SUPFAM" id="SSF52058">
    <property type="entry name" value="L domain-like"/>
    <property type="match status" value="1"/>
</dbReference>
<evidence type="ECO:0000313" key="3">
    <source>
        <dbReference type="EMBL" id="VYS88449.1"/>
    </source>
</evidence>